<dbReference type="Proteomes" id="UP001596298">
    <property type="component" value="Unassembled WGS sequence"/>
</dbReference>
<protein>
    <recommendedName>
        <fullName evidence="3">Type IV toxin-antitoxin system AbiEi family antitoxin domain-containing protein</fullName>
    </recommendedName>
</protein>
<gene>
    <name evidence="1" type="ORF">ACFQDH_11250</name>
</gene>
<evidence type="ECO:0000313" key="2">
    <source>
        <dbReference type="Proteomes" id="UP001596298"/>
    </source>
</evidence>
<comment type="caution">
    <text evidence="1">The sequence shown here is derived from an EMBL/GenBank/DDBJ whole genome shotgun (WGS) entry which is preliminary data.</text>
</comment>
<organism evidence="1 2">
    <name type="scientific">Flexivirga alba</name>
    <dbReference type="NCBI Taxonomy" id="702742"/>
    <lineage>
        <taxon>Bacteria</taxon>
        <taxon>Bacillati</taxon>
        <taxon>Actinomycetota</taxon>
        <taxon>Actinomycetes</taxon>
        <taxon>Micrococcales</taxon>
        <taxon>Dermacoccaceae</taxon>
        <taxon>Flexivirga</taxon>
    </lineage>
</organism>
<accession>A0ABW2AGI5</accession>
<dbReference type="RefSeq" id="WP_382401313.1">
    <property type="nucleotide sequence ID" value="NZ_JBHSWH010000001.1"/>
</dbReference>
<sequence length="320" mass="36127">MHDEVEQVRPHEILSAAELARRGVCPWEETRRAESRLARVRRGGYVAADRWSELDDDNRYRALVLSTFDSMLTEPPPIAYRHSAAALHELPVLGRWPKWVDVLVASTSGHSGLIRRHQTADLPTPVLCDGIPVTPVPRTVVDLARIGTLADGLVVADAALHNGRCSLAELDDQVARLPSGARGRRRAGLAIRLADGRSESPGESLSRARIYELRLPQPDLQVPLEDSDGRFGWADFGWPGLIGEFDGELKYGSHQSLWDEKRREDRARRTSTGVTRWVWREALRGEPLRRILYGAGLRPTDDDWDRWDPTRQPRRPSHFD</sequence>
<proteinExistence type="predicted"/>
<reference evidence="2" key="1">
    <citation type="journal article" date="2019" name="Int. J. Syst. Evol. Microbiol.">
        <title>The Global Catalogue of Microorganisms (GCM) 10K type strain sequencing project: providing services to taxonomists for standard genome sequencing and annotation.</title>
        <authorList>
            <consortium name="The Broad Institute Genomics Platform"/>
            <consortium name="The Broad Institute Genome Sequencing Center for Infectious Disease"/>
            <person name="Wu L."/>
            <person name="Ma J."/>
        </authorList>
    </citation>
    <scope>NUCLEOTIDE SEQUENCE [LARGE SCALE GENOMIC DNA]</scope>
    <source>
        <strain evidence="2">CCUG 58127</strain>
    </source>
</reference>
<dbReference type="EMBL" id="JBHSWH010000001">
    <property type="protein sequence ID" value="MFC6705825.1"/>
    <property type="molecule type" value="Genomic_DNA"/>
</dbReference>
<keyword evidence="2" id="KW-1185">Reference proteome</keyword>
<name>A0ABW2AGI5_9MICO</name>
<evidence type="ECO:0000313" key="1">
    <source>
        <dbReference type="EMBL" id="MFC6705825.1"/>
    </source>
</evidence>
<evidence type="ECO:0008006" key="3">
    <source>
        <dbReference type="Google" id="ProtNLM"/>
    </source>
</evidence>